<dbReference type="Gene3D" id="2.170.130.10">
    <property type="entry name" value="TonB-dependent receptor, plug domain"/>
    <property type="match status" value="1"/>
</dbReference>
<evidence type="ECO:0000259" key="9">
    <source>
        <dbReference type="SMART" id="SM00965"/>
    </source>
</evidence>
<gene>
    <name evidence="10" type="ORF">SAMN05421813_11462</name>
</gene>
<protein>
    <submittedName>
        <fullName evidence="10">Iron complex outermembrane recepter protein</fullName>
    </submittedName>
</protein>
<organism evidence="10 11">
    <name type="scientific">Daejeonella rubra</name>
    <dbReference type="NCBI Taxonomy" id="990371"/>
    <lineage>
        <taxon>Bacteria</taxon>
        <taxon>Pseudomonadati</taxon>
        <taxon>Bacteroidota</taxon>
        <taxon>Sphingobacteriia</taxon>
        <taxon>Sphingobacteriales</taxon>
        <taxon>Sphingobacteriaceae</taxon>
        <taxon>Daejeonella</taxon>
    </lineage>
</organism>
<name>A0A1G9TW30_9SPHI</name>
<sequence>MKKRELYNKVLLPGFSNKKLLLMLNWTITLTFFFVLKVSASSYSQNLKVDLDFQNVKFKRALSIIEQKGNIRLLYSEQNLPTDRSITLSVKDTPVMDALGMILKDTKLGFRVLENGLVVISPQNSDVKDIKVSGTVTDAKGETLPGVSIKLKGTSIGVTSDLNGKYSINVPDNVSTLVFTYIGYVTQEVAINGRSLVNVQLAAANTALNEVVVTALGMSKEKKSLGFSVTEVKGSDLAATQQLNPVNSLMGKVAGVQIDQSASGPFGNSRIVIRGNSTLSQNNQPIFVIDGVIVDNESVAGGRDFANDLSNLNSENFESVSILKGSSAAALYGSRAINGVVLITTKKGSKANGIGVDLSQNFMVYDPYKGPEFQNEFGGGSVGAFFTDARDPNYQSNQMWTTKVFPINPITKEPYIDPAIDRENENWGPRFANQRVRNYDGTWTEYKAVPNNYLDAFQNGTLGTTSLAFSGAGDKTTYRFSATHDDQKGISVANKMKRDNFNLRITHQLASWLSTDVSGAYTTSDNTNPQNLAWAPYTDTFAGDNWGVAYTWMFPRNYDTKYWNQQSRYTSQVLGGAPRGSNPLETNKVMASEFWFNMNNTVATMDSRNFMGRFALNAKLTKWANFTVEGNLNNNYDKYENKALGQFTDFRGGSYTLNQSKKESSFVKGILSFNTIKIAKDLGFSAFAGGEMYNSISSFTQGNTSGGLMVPGSYFISNSVNSPLVSGGVNYNKKINSVYASADFDYKSQIYLATTWRGDWSSSLTYKDGSGNNFYNYPSASLSWIASETFKLPSIITFAKLRTNIAALGKDTDPFVINPGYRFAGKVIGLPGEPTRAGFSSSSTLSPNLKPERKISKEVGMEMRFLKSRLGFDVTLYQDNTYDQIVDISTPIESGVSGVKINAGNIQNRGVEISLDGTPVQTNNFVWNSRLTFSRNKNLIVSLAEGRTDYFLGGTAFDASSWAVVGKSYGTIRSINQSLKYTNPANAADPKTGMTVLAWRNDARAAFPQRSNKFQDIGDINANFRGGFSNDLNYKQWSLNVLFDAKVGGDMAMSSLRSGTHTGVLPNTLFGRDAEHGGITWTSKYDGITYDDGMIIDGVFPIGQKITQPNGTAADVGGMTFKEAYAAGLVEPTHAPQFYYRYASSSTGVTDFWIRESTWVALRQIAISYTLPKSIATKLKVNGISVSVIGRDLGYLYNSLPYDFNPASLNSNLTSAVGEEGFLPMIRSIGGSVKVRF</sequence>
<evidence type="ECO:0000256" key="4">
    <source>
        <dbReference type="ARBA" id="ARBA00022692"/>
    </source>
</evidence>
<evidence type="ECO:0000256" key="1">
    <source>
        <dbReference type="ARBA" id="ARBA00004571"/>
    </source>
</evidence>
<keyword evidence="3 7" id="KW-1134">Transmembrane beta strand</keyword>
<dbReference type="InterPro" id="IPR036942">
    <property type="entry name" value="Beta-barrel_TonB_sf"/>
</dbReference>
<dbReference type="OrthoDB" id="9768177at2"/>
<reference evidence="11" key="1">
    <citation type="submission" date="2016-10" db="EMBL/GenBank/DDBJ databases">
        <authorList>
            <person name="Varghese N."/>
            <person name="Submissions S."/>
        </authorList>
    </citation>
    <scope>NUCLEOTIDE SEQUENCE [LARGE SCALE GENOMIC DNA]</scope>
    <source>
        <strain evidence="11">DSM 24536</strain>
    </source>
</reference>
<dbReference type="GO" id="GO:0009279">
    <property type="term" value="C:cell outer membrane"/>
    <property type="evidence" value="ECO:0007669"/>
    <property type="project" value="UniProtKB-SubCell"/>
</dbReference>
<dbReference type="Proteomes" id="UP000199226">
    <property type="component" value="Unassembled WGS sequence"/>
</dbReference>
<dbReference type="InterPro" id="IPR011662">
    <property type="entry name" value="Secretin/TonB_short_N"/>
</dbReference>
<dbReference type="EMBL" id="FNHH01000014">
    <property type="protein sequence ID" value="SDM51946.1"/>
    <property type="molecule type" value="Genomic_DNA"/>
</dbReference>
<keyword evidence="6 7" id="KW-0998">Cell outer membrane</keyword>
<evidence type="ECO:0000256" key="8">
    <source>
        <dbReference type="SAM" id="Phobius"/>
    </source>
</evidence>
<dbReference type="InterPro" id="IPR008969">
    <property type="entry name" value="CarboxyPept-like_regulatory"/>
</dbReference>
<keyword evidence="11" id="KW-1185">Reference proteome</keyword>
<keyword evidence="5 7" id="KW-0472">Membrane</keyword>
<keyword evidence="2 7" id="KW-0813">Transport</keyword>
<comment type="subcellular location">
    <subcellularLocation>
        <location evidence="1 7">Cell outer membrane</location>
        <topology evidence="1 7">Multi-pass membrane protein</topology>
    </subcellularLocation>
</comment>
<dbReference type="NCBIfam" id="TIGR04056">
    <property type="entry name" value="OMP_RagA_SusC"/>
    <property type="match status" value="1"/>
</dbReference>
<dbReference type="InterPro" id="IPR012910">
    <property type="entry name" value="Plug_dom"/>
</dbReference>
<evidence type="ECO:0000256" key="3">
    <source>
        <dbReference type="ARBA" id="ARBA00022452"/>
    </source>
</evidence>
<evidence type="ECO:0000313" key="10">
    <source>
        <dbReference type="EMBL" id="SDM51946.1"/>
    </source>
</evidence>
<dbReference type="SUPFAM" id="SSF56935">
    <property type="entry name" value="Porins"/>
    <property type="match status" value="1"/>
</dbReference>
<dbReference type="Pfam" id="PF07715">
    <property type="entry name" value="Plug"/>
    <property type="match status" value="1"/>
</dbReference>
<keyword evidence="4 7" id="KW-0812">Transmembrane</keyword>
<proteinExistence type="inferred from homology"/>
<evidence type="ECO:0000256" key="5">
    <source>
        <dbReference type="ARBA" id="ARBA00023136"/>
    </source>
</evidence>
<accession>A0A1G9TW30</accession>
<dbReference type="SMART" id="SM00965">
    <property type="entry name" value="STN"/>
    <property type="match status" value="1"/>
</dbReference>
<dbReference type="NCBIfam" id="TIGR04057">
    <property type="entry name" value="SusC_RagA_signa"/>
    <property type="match status" value="1"/>
</dbReference>
<evidence type="ECO:0000256" key="7">
    <source>
        <dbReference type="PROSITE-ProRule" id="PRU01360"/>
    </source>
</evidence>
<evidence type="ECO:0000256" key="6">
    <source>
        <dbReference type="ARBA" id="ARBA00023237"/>
    </source>
</evidence>
<dbReference type="AlphaFoldDB" id="A0A1G9TW30"/>
<dbReference type="InterPro" id="IPR023997">
    <property type="entry name" value="TonB-dep_OMP_SusC/RagA_CS"/>
</dbReference>
<dbReference type="PROSITE" id="PS52016">
    <property type="entry name" value="TONB_DEPENDENT_REC_3"/>
    <property type="match status" value="1"/>
</dbReference>
<dbReference type="SUPFAM" id="SSF49464">
    <property type="entry name" value="Carboxypeptidase regulatory domain-like"/>
    <property type="match status" value="1"/>
</dbReference>
<dbReference type="STRING" id="990371.SAMN05421813_11462"/>
<dbReference type="Pfam" id="PF13715">
    <property type="entry name" value="CarbopepD_reg_2"/>
    <property type="match status" value="1"/>
</dbReference>
<feature type="domain" description="Secretin/TonB short N-terminal" evidence="9">
    <location>
        <begin position="71"/>
        <end position="123"/>
    </location>
</feature>
<comment type="similarity">
    <text evidence="7">Belongs to the TonB-dependent receptor family.</text>
</comment>
<dbReference type="RefSeq" id="WP_090704866.1">
    <property type="nucleotide sequence ID" value="NZ_FNHH01000014.1"/>
</dbReference>
<dbReference type="Gene3D" id="2.60.40.1120">
    <property type="entry name" value="Carboxypeptidase-like, regulatory domain"/>
    <property type="match status" value="1"/>
</dbReference>
<dbReference type="InterPro" id="IPR037066">
    <property type="entry name" value="Plug_dom_sf"/>
</dbReference>
<dbReference type="InterPro" id="IPR023996">
    <property type="entry name" value="TonB-dep_OMP_SusC/RagA"/>
</dbReference>
<evidence type="ECO:0000313" key="11">
    <source>
        <dbReference type="Proteomes" id="UP000199226"/>
    </source>
</evidence>
<dbReference type="Gene3D" id="2.40.170.20">
    <property type="entry name" value="TonB-dependent receptor, beta-barrel domain"/>
    <property type="match status" value="1"/>
</dbReference>
<keyword evidence="8" id="KW-1133">Transmembrane helix</keyword>
<dbReference type="InterPro" id="IPR039426">
    <property type="entry name" value="TonB-dep_rcpt-like"/>
</dbReference>
<feature type="transmembrane region" description="Helical" evidence="8">
    <location>
        <begin position="20"/>
        <end position="40"/>
    </location>
</feature>
<evidence type="ECO:0000256" key="2">
    <source>
        <dbReference type="ARBA" id="ARBA00022448"/>
    </source>
</evidence>